<protein>
    <recommendedName>
        <fullName evidence="6">WD40-like Beta Propeller Repeat</fullName>
    </recommendedName>
</protein>
<feature type="region of interest" description="Disordered" evidence="1">
    <location>
        <begin position="437"/>
        <end position="463"/>
    </location>
</feature>
<dbReference type="InterPro" id="IPR011044">
    <property type="entry name" value="Quino_amine_DH_bsu"/>
</dbReference>
<keyword evidence="2" id="KW-0472">Membrane</keyword>
<name>A0A328NP05_9ACTN</name>
<sequence>MGLTGGRLRRAAVVGLALGLVALSAPAATAANSVALSAPAATAANSTLTGSTAGGSTVTDSTVGVVPSRVRDPWLWQATVGQRPAGPAALVFFTDRTRYFESTGVLVARDGAYRLIPIGIAEGHGLLSPDGRHYLRPQSGELLDLTTGRQRRTVKPGLHPFAWSPDGRRVLGTRSNDDQVISYGPDNQQLNDPEKPDDLLVVDPYQGTEQVVAAGTFAAHNGAAWSPGGDLVAVTGSPDVPAQLAERQRLVVLDPAGGGPRWQVDLGDRRILAGPAAWHPDGRRLALLAFDGCAGPRCTAEQAAARTWRIEFLDTATGQAVGQALPAGTSASGIIGWRGDDPILRYLSETEQDTDRQTILAALSPDGGREVLVTTPVGSTDLMVPGDLLTRAAFGGPEPRPSPFAAPLWVYLTLAVPTLLAIALVVSRIRRHRAATATAPRRSLLRHDNEPPSGAATGTTTSS</sequence>
<feature type="signal peptide" evidence="3">
    <location>
        <begin position="1"/>
        <end position="30"/>
    </location>
</feature>
<dbReference type="Proteomes" id="UP000249419">
    <property type="component" value="Unassembled WGS sequence"/>
</dbReference>
<dbReference type="RefSeq" id="WP_146766211.1">
    <property type="nucleotide sequence ID" value="NZ_PYAG01000014.1"/>
</dbReference>
<evidence type="ECO:0000256" key="1">
    <source>
        <dbReference type="SAM" id="MobiDB-lite"/>
    </source>
</evidence>
<keyword evidence="2" id="KW-1133">Transmembrane helix</keyword>
<dbReference type="AlphaFoldDB" id="A0A328NP05"/>
<keyword evidence="3" id="KW-0732">Signal</keyword>
<dbReference type="Gene3D" id="2.120.10.30">
    <property type="entry name" value="TolB, C-terminal domain"/>
    <property type="match status" value="1"/>
</dbReference>
<evidence type="ECO:0000256" key="3">
    <source>
        <dbReference type="SAM" id="SignalP"/>
    </source>
</evidence>
<comment type="caution">
    <text evidence="4">The sequence shown here is derived from an EMBL/GenBank/DDBJ whole genome shotgun (WGS) entry which is preliminary data.</text>
</comment>
<organism evidence="4 5">
    <name type="scientific">Micromonospora saelicesensis</name>
    <dbReference type="NCBI Taxonomy" id="285676"/>
    <lineage>
        <taxon>Bacteria</taxon>
        <taxon>Bacillati</taxon>
        <taxon>Actinomycetota</taxon>
        <taxon>Actinomycetes</taxon>
        <taxon>Micromonosporales</taxon>
        <taxon>Micromonosporaceae</taxon>
        <taxon>Micromonospora</taxon>
    </lineage>
</organism>
<dbReference type="EMBL" id="PYAG01000014">
    <property type="protein sequence ID" value="RAO33334.1"/>
    <property type="molecule type" value="Genomic_DNA"/>
</dbReference>
<evidence type="ECO:0000256" key="2">
    <source>
        <dbReference type="SAM" id="Phobius"/>
    </source>
</evidence>
<accession>A0A328NP05</accession>
<reference evidence="4 5" key="1">
    <citation type="submission" date="2018-03" db="EMBL/GenBank/DDBJ databases">
        <title>Defining the species Micromonospora saelicesensis and Micromonospora noduli under the framework of genomics.</title>
        <authorList>
            <person name="Riesco R."/>
            <person name="Trujillo M.E."/>
        </authorList>
    </citation>
    <scope>NUCLEOTIDE SEQUENCE [LARGE SCALE GENOMIC DNA]</scope>
    <source>
        <strain evidence="4 5">PSN13</strain>
    </source>
</reference>
<proteinExistence type="predicted"/>
<dbReference type="SUPFAM" id="SSF50969">
    <property type="entry name" value="YVTN repeat-like/Quinoprotein amine dehydrogenase"/>
    <property type="match status" value="1"/>
</dbReference>
<feature type="compositionally biased region" description="Low complexity" evidence="1">
    <location>
        <begin position="453"/>
        <end position="463"/>
    </location>
</feature>
<evidence type="ECO:0008006" key="6">
    <source>
        <dbReference type="Google" id="ProtNLM"/>
    </source>
</evidence>
<gene>
    <name evidence="4" type="ORF">PSN13_03394</name>
</gene>
<evidence type="ECO:0000313" key="4">
    <source>
        <dbReference type="EMBL" id="RAO33334.1"/>
    </source>
</evidence>
<keyword evidence="2" id="KW-0812">Transmembrane</keyword>
<feature type="chain" id="PRO_5016249743" description="WD40-like Beta Propeller Repeat" evidence="3">
    <location>
        <begin position="31"/>
        <end position="463"/>
    </location>
</feature>
<feature type="transmembrane region" description="Helical" evidence="2">
    <location>
        <begin position="408"/>
        <end position="426"/>
    </location>
</feature>
<evidence type="ECO:0000313" key="5">
    <source>
        <dbReference type="Proteomes" id="UP000249419"/>
    </source>
</evidence>
<dbReference type="InterPro" id="IPR011042">
    <property type="entry name" value="6-blade_b-propeller_TolB-like"/>
</dbReference>